<dbReference type="Pfam" id="PF10099">
    <property type="entry name" value="RskA_C"/>
    <property type="match status" value="1"/>
</dbReference>
<keyword evidence="3" id="KW-1185">Reference proteome</keyword>
<proteinExistence type="predicted"/>
<feature type="domain" description="Anti-sigma K factor RskA C-terminal" evidence="1">
    <location>
        <begin position="107"/>
        <end position="239"/>
    </location>
</feature>
<sequence>MSDVLPPDVRDDDLPDTMAGEFALGLLDGDARAAATRRVLAEPGFAREVEAWRTHLAQLFDLWPEMPAPDLFARIERSLYGAPAPSVVALPARAPSKFWPSLAAFSSVAAAGLLVVLFTRPLPVPQPPVAPRVVVETSPTLVASITPTAKGTPVTVVYDARAGSLRLTEASLADAKRTAELWVIPAGGTPHSLGLLQTHGGTALTLDAANRARLAAGATLAVSLEPIGGSPTGLPTGPVVATGALSRV</sequence>
<dbReference type="EMBL" id="BNAQ01000003">
    <property type="protein sequence ID" value="GHH18199.1"/>
    <property type="molecule type" value="Genomic_DNA"/>
</dbReference>
<dbReference type="RefSeq" id="WP_189676432.1">
    <property type="nucleotide sequence ID" value="NZ_BNAQ01000003.1"/>
</dbReference>
<accession>A0ABQ3LJZ0</accession>
<reference evidence="3" key="1">
    <citation type="journal article" date="2019" name="Int. J. Syst. Evol. Microbiol.">
        <title>The Global Catalogue of Microorganisms (GCM) 10K type strain sequencing project: providing services to taxonomists for standard genome sequencing and annotation.</title>
        <authorList>
            <consortium name="The Broad Institute Genomics Platform"/>
            <consortium name="The Broad Institute Genome Sequencing Center for Infectious Disease"/>
            <person name="Wu L."/>
            <person name="Ma J."/>
        </authorList>
    </citation>
    <scope>NUCLEOTIDE SEQUENCE [LARGE SCALE GENOMIC DNA]</scope>
    <source>
        <strain evidence="3">CGMCC 1.8957</strain>
    </source>
</reference>
<protein>
    <submittedName>
        <fullName evidence="2">Anti-sigma K factor RskA</fullName>
    </submittedName>
</protein>
<dbReference type="InterPro" id="IPR018764">
    <property type="entry name" value="RskA_C"/>
</dbReference>
<evidence type="ECO:0000313" key="2">
    <source>
        <dbReference type="EMBL" id="GHH18199.1"/>
    </source>
</evidence>
<evidence type="ECO:0000259" key="1">
    <source>
        <dbReference type="Pfam" id="PF10099"/>
    </source>
</evidence>
<dbReference type="InterPro" id="IPR051474">
    <property type="entry name" value="Anti-sigma-K/W_factor"/>
</dbReference>
<gene>
    <name evidence="2" type="ORF">GCM10008023_23720</name>
</gene>
<organism evidence="2 3">
    <name type="scientific">Sphingomonas glacialis</name>
    <dbReference type="NCBI Taxonomy" id="658225"/>
    <lineage>
        <taxon>Bacteria</taxon>
        <taxon>Pseudomonadati</taxon>
        <taxon>Pseudomonadota</taxon>
        <taxon>Alphaproteobacteria</taxon>
        <taxon>Sphingomonadales</taxon>
        <taxon>Sphingomonadaceae</taxon>
        <taxon>Sphingomonas</taxon>
    </lineage>
</organism>
<name>A0ABQ3LJZ0_9SPHN</name>
<dbReference type="Proteomes" id="UP000652430">
    <property type="component" value="Unassembled WGS sequence"/>
</dbReference>
<evidence type="ECO:0000313" key="3">
    <source>
        <dbReference type="Proteomes" id="UP000652430"/>
    </source>
</evidence>
<dbReference type="PANTHER" id="PTHR37461:SF1">
    <property type="entry name" value="ANTI-SIGMA-K FACTOR RSKA"/>
    <property type="match status" value="1"/>
</dbReference>
<dbReference type="PANTHER" id="PTHR37461">
    <property type="entry name" value="ANTI-SIGMA-K FACTOR RSKA"/>
    <property type="match status" value="1"/>
</dbReference>
<comment type="caution">
    <text evidence="2">The sequence shown here is derived from an EMBL/GenBank/DDBJ whole genome shotgun (WGS) entry which is preliminary data.</text>
</comment>